<feature type="compositionally biased region" description="Polar residues" evidence="1">
    <location>
        <begin position="92"/>
        <end position="107"/>
    </location>
</feature>
<keyword evidence="3" id="KW-1185">Reference proteome</keyword>
<dbReference type="SUPFAM" id="SSF57701">
    <property type="entry name" value="Zn2/Cys6 DNA-binding domain"/>
    <property type="match status" value="1"/>
</dbReference>
<sequence length="292" mass="32676">MNNTNLDVDLTQEADMDAPDLVLGWLERLGTADWASAEQSASEDEKLPSTPTRQHTQEHLEDISPTTTKFSSDSIFDTPYVDTAGSPHAHNDTSSNTDATSVGYQEDSSCEDQLVSTAEKTASLDSYEAPSNLDFSGHIHDARPETPEKHDPDLPELVWITSCLQCTLANLPCSRTLPGCSRCQRSGHSDLCLLQRRKVPSRGEFVRGNTVLNTTPVLLKVQGEDEELWNRKAALMEELHQYWLEEQDRRNWVLPSPYSTQGGFKRQGNRTRTALHPGEEVGRRTYKNLHLA</sequence>
<evidence type="ECO:0008006" key="4">
    <source>
        <dbReference type="Google" id="ProtNLM"/>
    </source>
</evidence>
<evidence type="ECO:0000313" key="3">
    <source>
        <dbReference type="Proteomes" id="UP000481861"/>
    </source>
</evidence>
<dbReference type="OrthoDB" id="3932796at2759"/>
<dbReference type="Proteomes" id="UP000481861">
    <property type="component" value="Unassembled WGS sequence"/>
</dbReference>
<dbReference type="AlphaFoldDB" id="A0A7C8I6P1"/>
<accession>A0A7C8I6P1</accession>
<name>A0A7C8I6P1_9PLEO</name>
<dbReference type="InterPro" id="IPR036864">
    <property type="entry name" value="Zn2-C6_fun-type_DNA-bd_sf"/>
</dbReference>
<comment type="caution">
    <text evidence="2">The sequence shown here is derived from an EMBL/GenBank/DDBJ whole genome shotgun (WGS) entry which is preliminary data.</text>
</comment>
<evidence type="ECO:0000313" key="2">
    <source>
        <dbReference type="EMBL" id="KAF2866530.1"/>
    </source>
</evidence>
<organism evidence="2 3">
    <name type="scientific">Massariosphaeria phaeospora</name>
    <dbReference type="NCBI Taxonomy" id="100035"/>
    <lineage>
        <taxon>Eukaryota</taxon>
        <taxon>Fungi</taxon>
        <taxon>Dikarya</taxon>
        <taxon>Ascomycota</taxon>
        <taxon>Pezizomycotina</taxon>
        <taxon>Dothideomycetes</taxon>
        <taxon>Pleosporomycetidae</taxon>
        <taxon>Pleosporales</taxon>
        <taxon>Pleosporales incertae sedis</taxon>
        <taxon>Massariosphaeria</taxon>
    </lineage>
</organism>
<feature type="compositionally biased region" description="Polar residues" evidence="1">
    <location>
        <begin position="64"/>
        <end position="75"/>
    </location>
</feature>
<feature type="region of interest" description="Disordered" evidence="1">
    <location>
        <begin position="34"/>
        <end position="113"/>
    </location>
</feature>
<proteinExistence type="predicted"/>
<dbReference type="GO" id="GO:0008270">
    <property type="term" value="F:zinc ion binding"/>
    <property type="evidence" value="ECO:0007669"/>
    <property type="project" value="InterPro"/>
</dbReference>
<protein>
    <recommendedName>
        <fullName evidence="4">Zn(2)-C6 fungal-type domain-containing protein</fullName>
    </recommendedName>
</protein>
<evidence type="ECO:0000256" key="1">
    <source>
        <dbReference type="SAM" id="MobiDB-lite"/>
    </source>
</evidence>
<dbReference type="GO" id="GO:0000981">
    <property type="term" value="F:DNA-binding transcription factor activity, RNA polymerase II-specific"/>
    <property type="evidence" value="ECO:0007669"/>
    <property type="project" value="InterPro"/>
</dbReference>
<gene>
    <name evidence="2" type="ORF">BDV95DRAFT_202338</name>
</gene>
<dbReference type="EMBL" id="JAADJZ010000027">
    <property type="protein sequence ID" value="KAF2866530.1"/>
    <property type="molecule type" value="Genomic_DNA"/>
</dbReference>
<reference evidence="2 3" key="1">
    <citation type="submission" date="2020-01" db="EMBL/GenBank/DDBJ databases">
        <authorList>
            <consortium name="DOE Joint Genome Institute"/>
            <person name="Haridas S."/>
            <person name="Albert R."/>
            <person name="Binder M."/>
            <person name="Bloem J."/>
            <person name="Labutti K."/>
            <person name="Salamov A."/>
            <person name="Andreopoulos B."/>
            <person name="Baker S.E."/>
            <person name="Barry K."/>
            <person name="Bills G."/>
            <person name="Bluhm B.H."/>
            <person name="Cannon C."/>
            <person name="Castanera R."/>
            <person name="Culley D.E."/>
            <person name="Daum C."/>
            <person name="Ezra D."/>
            <person name="Gonzalez J.B."/>
            <person name="Henrissat B."/>
            <person name="Kuo A."/>
            <person name="Liang C."/>
            <person name="Lipzen A."/>
            <person name="Lutzoni F."/>
            <person name="Magnuson J."/>
            <person name="Mondo S."/>
            <person name="Nolan M."/>
            <person name="Ohm R."/>
            <person name="Pangilinan J."/>
            <person name="Park H.-J.H."/>
            <person name="Ramirez L."/>
            <person name="Alfaro M."/>
            <person name="Sun H."/>
            <person name="Tritt A."/>
            <person name="Yoshinaga Y."/>
            <person name="Zwiers L.-H.L."/>
            <person name="Turgeon B.G."/>
            <person name="Goodwin S.B."/>
            <person name="Spatafora J.W."/>
            <person name="Crous P.W."/>
            <person name="Grigoriev I.V."/>
        </authorList>
    </citation>
    <scope>NUCLEOTIDE SEQUENCE [LARGE SCALE GENOMIC DNA]</scope>
    <source>
        <strain evidence="2 3">CBS 611.86</strain>
    </source>
</reference>